<gene>
    <name evidence="2" type="ORF">BECKLPF1236A_GA0070988_102617</name>
    <name evidence="3" type="ORF">BECKLPF1236C_GA0070990_102666</name>
</gene>
<proteinExistence type="predicted"/>
<evidence type="ECO:0000256" key="1">
    <source>
        <dbReference type="SAM" id="Phobius"/>
    </source>
</evidence>
<keyword evidence="1" id="KW-0472">Membrane</keyword>
<organism evidence="2">
    <name type="scientific">Candidatus Kentrum sp. LPFa</name>
    <dbReference type="NCBI Taxonomy" id="2126335"/>
    <lineage>
        <taxon>Bacteria</taxon>
        <taxon>Pseudomonadati</taxon>
        <taxon>Pseudomonadota</taxon>
        <taxon>Gammaproteobacteria</taxon>
        <taxon>Candidatus Kentrum</taxon>
    </lineage>
</organism>
<feature type="transmembrane region" description="Helical" evidence="1">
    <location>
        <begin position="62"/>
        <end position="91"/>
    </location>
</feature>
<dbReference type="AlphaFoldDB" id="A0A450WU04"/>
<evidence type="ECO:0000313" key="3">
    <source>
        <dbReference type="EMBL" id="VFK34395.1"/>
    </source>
</evidence>
<name>A0A450WU04_9GAMM</name>
<sequence length="95" mass="9897">MTDKATNTAQQTSSTVIIVDKRGNAAGIASFIFGLLSIFFLAPLFVPLALFLGVIGVIKKQLIWSVLGIVCGMIGFVTSPILLGLFGLAAISANL</sequence>
<reference evidence="2" key="1">
    <citation type="submission" date="2019-02" db="EMBL/GenBank/DDBJ databases">
        <authorList>
            <person name="Gruber-Vodicka R. H."/>
            <person name="Seah K. B. B."/>
        </authorList>
    </citation>
    <scope>NUCLEOTIDE SEQUENCE</scope>
    <source>
        <strain evidence="2">BECK_S312</strain>
        <strain evidence="3">BECK_S426</strain>
    </source>
</reference>
<keyword evidence="1" id="KW-0812">Transmembrane</keyword>
<dbReference type="EMBL" id="CAADFM010000261">
    <property type="protein sequence ID" value="VFK20458.1"/>
    <property type="molecule type" value="Genomic_DNA"/>
</dbReference>
<protein>
    <submittedName>
        <fullName evidence="2">Uncharacterized protein</fullName>
    </submittedName>
</protein>
<feature type="transmembrane region" description="Helical" evidence="1">
    <location>
        <begin position="28"/>
        <end position="55"/>
    </location>
</feature>
<keyword evidence="1" id="KW-1133">Transmembrane helix</keyword>
<evidence type="ECO:0000313" key="2">
    <source>
        <dbReference type="EMBL" id="VFK20458.1"/>
    </source>
</evidence>
<accession>A0A450WU04</accession>
<dbReference type="EMBL" id="CAADFP010000266">
    <property type="protein sequence ID" value="VFK34395.1"/>
    <property type="molecule type" value="Genomic_DNA"/>
</dbReference>